<feature type="domain" description="RNA polymerase sigma-70 region 2" evidence="5">
    <location>
        <begin position="28"/>
        <end position="94"/>
    </location>
</feature>
<dbReference type="InterPro" id="IPR036388">
    <property type="entry name" value="WH-like_DNA-bd_sf"/>
</dbReference>
<dbReference type="GO" id="GO:0006352">
    <property type="term" value="P:DNA-templated transcription initiation"/>
    <property type="evidence" value="ECO:0007669"/>
    <property type="project" value="InterPro"/>
</dbReference>
<gene>
    <name evidence="7" type="ORF">ENG14_00465</name>
</gene>
<keyword evidence="4" id="KW-0804">Transcription</keyword>
<accession>A0A7C1ATQ1</accession>
<keyword evidence="3" id="KW-0731">Sigma factor</keyword>
<organism evidence="7">
    <name type="scientific">Thermodesulforhabdus norvegica</name>
    <dbReference type="NCBI Taxonomy" id="39841"/>
    <lineage>
        <taxon>Bacteria</taxon>
        <taxon>Pseudomonadati</taxon>
        <taxon>Thermodesulfobacteriota</taxon>
        <taxon>Syntrophobacteria</taxon>
        <taxon>Syntrophobacterales</taxon>
        <taxon>Thermodesulforhabdaceae</taxon>
        <taxon>Thermodesulforhabdus</taxon>
    </lineage>
</organism>
<feature type="domain" description="RNA polymerase sigma factor 70 region 4 type 2" evidence="6">
    <location>
        <begin position="130"/>
        <end position="181"/>
    </location>
</feature>
<dbReference type="InterPro" id="IPR013249">
    <property type="entry name" value="RNA_pol_sigma70_r4_t2"/>
</dbReference>
<evidence type="ECO:0000256" key="4">
    <source>
        <dbReference type="ARBA" id="ARBA00023163"/>
    </source>
</evidence>
<dbReference type="InterPro" id="IPR039425">
    <property type="entry name" value="RNA_pol_sigma-70-like"/>
</dbReference>
<dbReference type="InterPro" id="IPR007627">
    <property type="entry name" value="RNA_pol_sigma70_r2"/>
</dbReference>
<reference evidence="7" key="1">
    <citation type="journal article" date="2020" name="mSystems">
        <title>Genome- and Community-Level Interaction Insights into Carbon Utilization and Element Cycling Functions of Hydrothermarchaeota in Hydrothermal Sediment.</title>
        <authorList>
            <person name="Zhou Z."/>
            <person name="Liu Y."/>
            <person name="Xu W."/>
            <person name="Pan J."/>
            <person name="Luo Z.H."/>
            <person name="Li M."/>
        </authorList>
    </citation>
    <scope>NUCLEOTIDE SEQUENCE [LARGE SCALE GENOMIC DNA]</scope>
    <source>
        <strain evidence="7">HyVt-19</strain>
    </source>
</reference>
<dbReference type="Proteomes" id="UP000886355">
    <property type="component" value="Unassembled WGS sequence"/>
</dbReference>
<evidence type="ECO:0000259" key="6">
    <source>
        <dbReference type="Pfam" id="PF08281"/>
    </source>
</evidence>
<dbReference type="SUPFAM" id="SSF88946">
    <property type="entry name" value="Sigma2 domain of RNA polymerase sigma factors"/>
    <property type="match status" value="1"/>
</dbReference>
<evidence type="ECO:0000256" key="1">
    <source>
        <dbReference type="ARBA" id="ARBA00010641"/>
    </source>
</evidence>
<dbReference type="PANTHER" id="PTHR43133:SF51">
    <property type="entry name" value="RNA POLYMERASE SIGMA FACTOR"/>
    <property type="match status" value="1"/>
</dbReference>
<dbReference type="EMBL" id="DQZW01000022">
    <property type="protein sequence ID" value="HDL89359.1"/>
    <property type="molecule type" value="Genomic_DNA"/>
</dbReference>
<comment type="similarity">
    <text evidence="1">Belongs to the sigma-70 factor family. ECF subfamily.</text>
</comment>
<protein>
    <submittedName>
        <fullName evidence="7">RNA polymerase sigma factor</fullName>
    </submittedName>
</protein>
<dbReference type="InterPro" id="IPR014284">
    <property type="entry name" value="RNA_pol_sigma-70_dom"/>
</dbReference>
<dbReference type="SUPFAM" id="SSF88659">
    <property type="entry name" value="Sigma3 and sigma4 domains of RNA polymerase sigma factors"/>
    <property type="match status" value="1"/>
</dbReference>
<evidence type="ECO:0000313" key="7">
    <source>
        <dbReference type="EMBL" id="HDL89359.1"/>
    </source>
</evidence>
<dbReference type="Pfam" id="PF08281">
    <property type="entry name" value="Sigma70_r4_2"/>
    <property type="match status" value="1"/>
</dbReference>
<evidence type="ECO:0000259" key="5">
    <source>
        <dbReference type="Pfam" id="PF04542"/>
    </source>
</evidence>
<dbReference type="Pfam" id="PF04542">
    <property type="entry name" value="Sigma70_r2"/>
    <property type="match status" value="1"/>
</dbReference>
<dbReference type="Gene3D" id="1.10.1740.10">
    <property type="match status" value="1"/>
</dbReference>
<name>A0A7C1ATQ1_9BACT</name>
<dbReference type="NCBIfam" id="TIGR02937">
    <property type="entry name" value="sigma70-ECF"/>
    <property type="match status" value="1"/>
</dbReference>
<dbReference type="AlphaFoldDB" id="A0A7C1ATQ1"/>
<dbReference type="InterPro" id="IPR013325">
    <property type="entry name" value="RNA_pol_sigma_r2"/>
</dbReference>
<dbReference type="InterPro" id="IPR013324">
    <property type="entry name" value="RNA_pol_sigma_r3/r4-like"/>
</dbReference>
<dbReference type="GO" id="GO:0003677">
    <property type="term" value="F:DNA binding"/>
    <property type="evidence" value="ECO:0007669"/>
    <property type="project" value="InterPro"/>
</dbReference>
<dbReference type="Gene3D" id="1.10.10.10">
    <property type="entry name" value="Winged helix-like DNA-binding domain superfamily/Winged helix DNA-binding domain"/>
    <property type="match status" value="1"/>
</dbReference>
<comment type="caution">
    <text evidence="7">The sequence shown here is derived from an EMBL/GenBank/DDBJ whole genome shotgun (WGS) entry which is preliminary data.</text>
</comment>
<dbReference type="CDD" id="cd06171">
    <property type="entry name" value="Sigma70_r4"/>
    <property type="match status" value="1"/>
</dbReference>
<evidence type="ECO:0000256" key="3">
    <source>
        <dbReference type="ARBA" id="ARBA00023082"/>
    </source>
</evidence>
<keyword evidence="2" id="KW-0805">Transcription regulation</keyword>
<proteinExistence type="inferred from homology"/>
<dbReference type="GO" id="GO:0016987">
    <property type="term" value="F:sigma factor activity"/>
    <property type="evidence" value="ECO:0007669"/>
    <property type="project" value="UniProtKB-KW"/>
</dbReference>
<evidence type="ECO:0000256" key="2">
    <source>
        <dbReference type="ARBA" id="ARBA00023015"/>
    </source>
</evidence>
<sequence length="191" mass="22110">MKGGCVKEAEADLIRKAQKGDNNARNELVNRYYEKIYRAAFRLCGFDREVAFEATQETFLKLMTRLDSFEGKCSLGTWLYRVLINECLQQRRKDKIFRKFLKAWFGNGSNKNFIEPSQVENLARKEEQCCIKKAMNKLSKQQRLVVTLKVMEGLTMREVAEILGISEGAVKSHLFRGIRTLKEELGSRSEL</sequence>
<dbReference type="PANTHER" id="PTHR43133">
    <property type="entry name" value="RNA POLYMERASE ECF-TYPE SIGMA FACTO"/>
    <property type="match status" value="1"/>
</dbReference>